<feature type="region of interest" description="Disordered" evidence="1">
    <location>
        <begin position="1"/>
        <end position="24"/>
    </location>
</feature>
<dbReference type="AlphaFoldDB" id="A0A914QNC2"/>
<name>A0A914QNC2_9BILA</name>
<dbReference type="WBParaSite" id="PDA_v2.g31447.t1">
    <property type="protein sequence ID" value="PDA_v2.g31447.t1"/>
    <property type="gene ID" value="PDA_v2.g31447"/>
</dbReference>
<keyword evidence="2" id="KW-1185">Reference proteome</keyword>
<evidence type="ECO:0000313" key="3">
    <source>
        <dbReference type="WBParaSite" id="PDA_v2.g31447.t1"/>
    </source>
</evidence>
<reference evidence="3" key="1">
    <citation type="submission" date="2022-11" db="UniProtKB">
        <authorList>
            <consortium name="WormBaseParasite"/>
        </authorList>
    </citation>
    <scope>IDENTIFICATION</scope>
</reference>
<dbReference type="Proteomes" id="UP000887578">
    <property type="component" value="Unplaced"/>
</dbReference>
<feature type="compositionally biased region" description="Basic and acidic residues" evidence="1">
    <location>
        <begin position="1"/>
        <end position="12"/>
    </location>
</feature>
<protein>
    <submittedName>
        <fullName evidence="3">Uncharacterized protein</fullName>
    </submittedName>
</protein>
<evidence type="ECO:0000256" key="1">
    <source>
        <dbReference type="SAM" id="MobiDB-lite"/>
    </source>
</evidence>
<feature type="region of interest" description="Disordered" evidence="1">
    <location>
        <begin position="42"/>
        <end position="72"/>
    </location>
</feature>
<proteinExistence type="predicted"/>
<organism evidence="2 3">
    <name type="scientific">Panagrolaimus davidi</name>
    <dbReference type="NCBI Taxonomy" id="227884"/>
    <lineage>
        <taxon>Eukaryota</taxon>
        <taxon>Metazoa</taxon>
        <taxon>Ecdysozoa</taxon>
        <taxon>Nematoda</taxon>
        <taxon>Chromadorea</taxon>
        <taxon>Rhabditida</taxon>
        <taxon>Tylenchina</taxon>
        <taxon>Panagrolaimomorpha</taxon>
        <taxon>Panagrolaimoidea</taxon>
        <taxon>Panagrolaimidae</taxon>
        <taxon>Panagrolaimus</taxon>
    </lineage>
</organism>
<accession>A0A914QNC2</accession>
<evidence type="ECO:0000313" key="2">
    <source>
        <dbReference type="Proteomes" id="UP000887578"/>
    </source>
</evidence>
<sequence>MKHNPDKDEYARSFDAVEEWDDENLDEEIGFDINCEDCEHVAEAQSETPRLPSPVDTTNLEPSSIKKEEETD</sequence>